<sequence length="379" mass="43502">MPCSQVSWRFPSFIPELMSSPRCLQHVYQSFCTFISLFLNTFLIYLILYKSPKKLGDYKYLMVYTAVFEQVYTVVDLLTEPTAYSYGYSFVVFRRYNATWTDADESQVLIVTWCALFGSSMAVFGVHFVYRFASVQPSSSVFWNRMQAIGKNVLVLCAVPFVYGIWWSIVCLVYCRYTPGTYQYMRNITKSLYNLNIENISYISAVFYVDDPIDGSIHLNLGSWIALSQFSTMVGSSMFCVSYLGYRCYSKLSCQLTMTSNQSKLATSLQKQLYFALVGQTVIPITFMYFPVCVFVFGPVFMVEIGVVSTFLTHAVTLYPVLDPLPNMFIIKTYRNTIMDMWRSLKNGAFCSSHKHRITVETVTSVATTMRQYNSSVVF</sequence>
<dbReference type="OrthoDB" id="5823068at2759"/>
<evidence type="ECO:0000313" key="2">
    <source>
        <dbReference type="EMBL" id="EGT42024.1"/>
    </source>
</evidence>
<dbReference type="InterPro" id="IPR019428">
    <property type="entry name" value="7TM_GPCR_serpentine_rcpt_Str"/>
</dbReference>
<dbReference type="HOGENOM" id="CLU_036335_2_0_1"/>
<dbReference type="eggNOG" id="ENOG502TD0N">
    <property type="taxonomic scope" value="Eukaryota"/>
</dbReference>
<dbReference type="Pfam" id="PF10326">
    <property type="entry name" value="7TM_GPCR_Str"/>
    <property type="match status" value="1"/>
</dbReference>
<protein>
    <recommendedName>
        <fullName evidence="4">Seven TM Receptor</fullName>
    </recommendedName>
</protein>
<dbReference type="OMA" id="YLGYRCY"/>
<feature type="transmembrane region" description="Helical" evidence="1">
    <location>
        <begin position="224"/>
        <end position="246"/>
    </location>
</feature>
<feature type="transmembrane region" description="Helical" evidence="1">
    <location>
        <begin position="273"/>
        <end position="297"/>
    </location>
</feature>
<dbReference type="GO" id="GO:0042048">
    <property type="term" value="P:olfactory behavior"/>
    <property type="evidence" value="ECO:0007669"/>
    <property type="project" value="TreeGrafter"/>
</dbReference>
<gene>
    <name evidence="2" type="ORF">CAEBREN_20871</name>
</gene>
<evidence type="ECO:0000313" key="3">
    <source>
        <dbReference type="Proteomes" id="UP000008068"/>
    </source>
</evidence>
<dbReference type="PANTHER" id="PTHR22943">
    <property type="entry name" value="7-TRANSMEMBRANE DOMAIN RECEPTOR C.ELEGANS"/>
    <property type="match status" value="1"/>
</dbReference>
<dbReference type="GO" id="GO:0005886">
    <property type="term" value="C:plasma membrane"/>
    <property type="evidence" value="ECO:0007669"/>
    <property type="project" value="TreeGrafter"/>
</dbReference>
<keyword evidence="1" id="KW-1133">Transmembrane helix</keyword>
<keyword evidence="1" id="KW-0472">Membrane</keyword>
<keyword evidence="3" id="KW-1185">Reference proteome</keyword>
<evidence type="ECO:0000256" key="1">
    <source>
        <dbReference type="SAM" id="Phobius"/>
    </source>
</evidence>
<dbReference type="SUPFAM" id="SSF81321">
    <property type="entry name" value="Family A G protein-coupled receptor-like"/>
    <property type="match status" value="1"/>
</dbReference>
<reference evidence="3" key="1">
    <citation type="submission" date="2011-07" db="EMBL/GenBank/DDBJ databases">
        <authorList>
            <consortium name="Caenorhabditis brenneri Sequencing and Analysis Consortium"/>
            <person name="Wilson R.K."/>
        </authorList>
    </citation>
    <scope>NUCLEOTIDE SEQUENCE [LARGE SCALE GENOMIC DNA]</scope>
    <source>
        <strain evidence="3">PB2801</strain>
    </source>
</reference>
<feature type="transmembrane region" description="Helical" evidence="1">
    <location>
        <begin position="110"/>
        <end position="133"/>
    </location>
</feature>
<feature type="transmembrane region" description="Helical" evidence="1">
    <location>
        <begin position="303"/>
        <end position="322"/>
    </location>
</feature>
<dbReference type="GO" id="GO:0038022">
    <property type="term" value="F:G protein-coupled olfactory receptor activity"/>
    <property type="evidence" value="ECO:0007669"/>
    <property type="project" value="TreeGrafter"/>
</dbReference>
<feature type="transmembrane region" description="Helical" evidence="1">
    <location>
        <begin position="153"/>
        <end position="175"/>
    </location>
</feature>
<dbReference type="Proteomes" id="UP000008068">
    <property type="component" value="Unassembled WGS sequence"/>
</dbReference>
<dbReference type="EMBL" id="GL379808">
    <property type="protein sequence ID" value="EGT42024.1"/>
    <property type="molecule type" value="Genomic_DNA"/>
</dbReference>
<dbReference type="PANTHER" id="PTHR22943:SF97">
    <property type="entry name" value="SEVEN TM RECEPTOR"/>
    <property type="match status" value="1"/>
</dbReference>
<proteinExistence type="predicted"/>
<evidence type="ECO:0008006" key="4">
    <source>
        <dbReference type="Google" id="ProtNLM"/>
    </source>
</evidence>
<organism evidence="3">
    <name type="scientific">Caenorhabditis brenneri</name>
    <name type="common">Nematode worm</name>
    <dbReference type="NCBI Taxonomy" id="135651"/>
    <lineage>
        <taxon>Eukaryota</taxon>
        <taxon>Metazoa</taxon>
        <taxon>Ecdysozoa</taxon>
        <taxon>Nematoda</taxon>
        <taxon>Chromadorea</taxon>
        <taxon>Rhabditida</taxon>
        <taxon>Rhabditina</taxon>
        <taxon>Rhabditomorpha</taxon>
        <taxon>Rhabditoidea</taxon>
        <taxon>Rhabditidae</taxon>
        <taxon>Peloderinae</taxon>
        <taxon>Caenorhabditis</taxon>
    </lineage>
</organism>
<dbReference type="InParanoid" id="G0MRA4"/>
<dbReference type="AlphaFoldDB" id="G0MRA4"/>
<keyword evidence="1" id="KW-0812">Transmembrane</keyword>
<feature type="transmembrane region" description="Helical" evidence="1">
    <location>
        <begin position="27"/>
        <end position="48"/>
    </location>
</feature>
<name>G0MRA4_CAEBE</name>
<accession>G0MRA4</accession>